<comment type="caution">
    <text evidence="1">The sequence shown here is derived from an EMBL/GenBank/DDBJ whole genome shotgun (WGS) entry which is preliminary data.</text>
</comment>
<proteinExistence type="predicted"/>
<reference evidence="1 2" key="1">
    <citation type="submission" date="2023-07" db="EMBL/GenBank/DDBJ databases">
        <title>Sorghum-associated microbial communities from plants grown in Nebraska, USA.</title>
        <authorList>
            <person name="Schachtman D."/>
        </authorList>
    </citation>
    <scope>NUCLEOTIDE SEQUENCE [LARGE SCALE GENOMIC DNA]</scope>
    <source>
        <strain evidence="1 2">4256</strain>
    </source>
</reference>
<accession>A0ABU1X1B4</accession>
<gene>
    <name evidence="1" type="ORF">J2W40_001662</name>
</gene>
<evidence type="ECO:0000313" key="2">
    <source>
        <dbReference type="Proteomes" id="UP001267638"/>
    </source>
</evidence>
<protein>
    <submittedName>
        <fullName evidence="1">Transcriptional regulator</fullName>
    </submittedName>
</protein>
<evidence type="ECO:0000313" key="1">
    <source>
        <dbReference type="EMBL" id="MDR7154847.1"/>
    </source>
</evidence>
<sequence>MSGLKVKHTIRLSPEISMQMADYARRKRKPQATIVEAALASFLSADGSDRLEAAIGRRLDRMNREIQRQGWQNALNGEALALFVHAWMLQNPALPQEARRAALADANIRWTGYVEALANRMEAGPRLIDEIGQDFGGDEPDRS</sequence>
<dbReference type="EMBL" id="JAVDWV010000006">
    <property type="protein sequence ID" value="MDR7154847.1"/>
    <property type="molecule type" value="Genomic_DNA"/>
</dbReference>
<dbReference type="RefSeq" id="WP_310223480.1">
    <property type="nucleotide sequence ID" value="NZ_JAVDWV010000006.1"/>
</dbReference>
<name>A0ABU1X1B4_SPHXE</name>
<organism evidence="1 2">
    <name type="scientific">Sphingobium xenophagum</name>
    <dbReference type="NCBI Taxonomy" id="121428"/>
    <lineage>
        <taxon>Bacteria</taxon>
        <taxon>Pseudomonadati</taxon>
        <taxon>Pseudomonadota</taxon>
        <taxon>Alphaproteobacteria</taxon>
        <taxon>Sphingomonadales</taxon>
        <taxon>Sphingomonadaceae</taxon>
        <taxon>Sphingobium</taxon>
    </lineage>
</organism>
<dbReference type="Proteomes" id="UP001267638">
    <property type="component" value="Unassembled WGS sequence"/>
</dbReference>
<keyword evidence="2" id="KW-1185">Reference proteome</keyword>